<dbReference type="AlphaFoldDB" id="A0A2P7SDY7"/>
<proteinExistence type="predicted"/>
<dbReference type="Proteomes" id="UP000240653">
    <property type="component" value="Unassembled WGS sequence"/>
</dbReference>
<reference evidence="1 2" key="1">
    <citation type="submission" date="2018-03" db="EMBL/GenBank/DDBJ databases">
        <title>The draft genome of Mesorhizobium soli JCM 19897.</title>
        <authorList>
            <person name="Li L."/>
            <person name="Liu L."/>
            <person name="Liang L."/>
            <person name="Wang T."/>
            <person name="Zhang X."/>
        </authorList>
    </citation>
    <scope>NUCLEOTIDE SEQUENCE [LARGE SCALE GENOMIC DNA]</scope>
    <source>
        <strain evidence="1 2">JCM 19897</strain>
    </source>
</reference>
<sequence length="92" mass="10104">MAAVLGMDRPLPPRFARHLPALRYGSGRSSFEKPNRWLFVACGNHSSPPQGGGIIPRFILATPGLHRLAIVILRQAQDEGTWEDGRSSDTLI</sequence>
<protein>
    <submittedName>
        <fullName evidence="1">Uncharacterized protein</fullName>
    </submittedName>
</protein>
<accession>A0A2P7SDY7</accession>
<evidence type="ECO:0000313" key="2">
    <source>
        <dbReference type="Proteomes" id="UP000240653"/>
    </source>
</evidence>
<dbReference type="OrthoDB" id="8101054at2"/>
<organism evidence="1 2">
    <name type="scientific">Pseudaminobacter soli</name>
    <name type="common">ex Li et al. 2025</name>
    <dbReference type="NCBI Taxonomy" id="1295366"/>
    <lineage>
        <taxon>Bacteria</taxon>
        <taxon>Pseudomonadati</taxon>
        <taxon>Pseudomonadota</taxon>
        <taxon>Alphaproteobacteria</taxon>
        <taxon>Hyphomicrobiales</taxon>
        <taxon>Phyllobacteriaceae</taxon>
        <taxon>Pseudaminobacter</taxon>
    </lineage>
</organism>
<gene>
    <name evidence="1" type="ORF">C7I85_11730</name>
</gene>
<dbReference type="EMBL" id="PXYL01000005">
    <property type="protein sequence ID" value="PSJ60709.1"/>
    <property type="molecule type" value="Genomic_DNA"/>
</dbReference>
<name>A0A2P7SDY7_9HYPH</name>
<evidence type="ECO:0000313" key="1">
    <source>
        <dbReference type="EMBL" id="PSJ60709.1"/>
    </source>
</evidence>
<comment type="caution">
    <text evidence="1">The sequence shown here is derived from an EMBL/GenBank/DDBJ whole genome shotgun (WGS) entry which is preliminary data.</text>
</comment>
<keyword evidence="2" id="KW-1185">Reference proteome</keyword>